<accession>A0A0B8P081</accession>
<dbReference type="PROSITE" id="PS50932">
    <property type="entry name" value="HTH_LACI_2"/>
    <property type="match status" value="1"/>
</dbReference>
<dbReference type="PANTHER" id="PTHR30146:SF109">
    <property type="entry name" value="HTH-TYPE TRANSCRIPTIONAL REGULATOR GALS"/>
    <property type="match status" value="1"/>
</dbReference>
<organism evidence="5 6">
    <name type="scientific">Vibrio ishigakensis</name>
    <dbReference type="NCBI Taxonomy" id="1481914"/>
    <lineage>
        <taxon>Bacteria</taxon>
        <taxon>Pseudomonadati</taxon>
        <taxon>Pseudomonadota</taxon>
        <taxon>Gammaproteobacteria</taxon>
        <taxon>Vibrionales</taxon>
        <taxon>Vibrionaceae</taxon>
        <taxon>Vibrio</taxon>
    </lineage>
</organism>
<protein>
    <submittedName>
        <fullName evidence="5">Transcriptional regulator, lacI family</fullName>
    </submittedName>
</protein>
<reference evidence="5 6" key="1">
    <citation type="submission" date="2015-01" db="EMBL/GenBank/DDBJ databases">
        <title>Vibrio sp. C1 JCM 19231 whole genome shotgun sequence.</title>
        <authorList>
            <person name="Sawabe T."/>
            <person name="Meirelles P."/>
            <person name="Feng G."/>
            <person name="Sayaka M."/>
            <person name="Hattori M."/>
            <person name="Ohkuma M."/>
        </authorList>
    </citation>
    <scope>NUCLEOTIDE SEQUENCE [LARGE SCALE GENOMIC DNA]</scope>
    <source>
        <strain evidence="6">JCM 19231</strain>
    </source>
</reference>
<feature type="domain" description="HTH lacI-type" evidence="4">
    <location>
        <begin position="7"/>
        <end position="61"/>
    </location>
</feature>
<comment type="caution">
    <text evidence="5">The sequence shown here is derived from an EMBL/GenBank/DDBJ whole genome shotgun (WGS) entry which is preliminary data.</text>
</comment>
<dbReference type="AlphaFoldDB" id="A0A0B8P081"/>
<name>A0A0B8P081_9VIBR</name>
<keyword evidence="2" id="KW-0238">DNA-binding</keyword>
<keyword evidence="3" id="KW-0804">Transcription</keyword>
<dbReference type="Proteomes" id="UP000031671">
    <property type="component" value="Unassembled WGS sequence"/>
</dbReference>
<keyword evidence="1" id="KW-0805">Transcription regulation</keyword>
<dbReference type="Gene3D" id="1.10.260.40">
    <property type="entry name" value="lambda repressor-like DNA-binding domains"/>
    <property type="match status" value="1"/>
</dbReference>
<keyword evidence="6" id="KW-1185">Reference proteome</keyword>
<dbReference type="PANTHER" id="PTHR30146">
    <property type="entry name" value="LACI-RELATED TRANSCRIPTIONAL REPRESSOR"/>
    <property type="match status" value="1"/>
</dbReference>
<dbReference type="RefSeq" id="WP_261837257.1">
    <property type="nucleotide sequence ID" value="NZ_AP024882.1"/>
</dbReference>
<evidence type="ECO:0000256" key="2">
    <source>
        <dbReference type="ARBA" id="ARBA00023125"/>
    </source>
</evidence>
<dbReference type="GO" id="GO:0000976">
    <property type="term" value="F:transcription cis-regulatory region binding"/>
    <property type="evidence" value="ECO:0007669"/>
    <property type="project" value="TreeGrafter"/>
</dbReference>
<dbReference type="InterPro" id="IPR046335">
    <property type="entry name" value="LacI/GalR-like_sensor"/>
</dbReference>
<dbReference type="Gene3D" id="3.40.50.2300">
    <property type="match status" value="2"/>
</dbReference>
<proteinExistence type="predicted"/>
<evidence type="ECO:0000256" key="1">
    <source>
        <dbReference type="ARBA" id="ARBA00023015"/>
    </source>
</evidence>
<evidence type="ECO:0000259" key="4">
    <source>
        <dbReference type="PROSITE" id="PS50932"/>
    </source>
</evidence>
<dbReference type="GO" id="GO:0003700">
    <property type="term" value="F:DNA-binding transcription factor activity"/>
    <property type="evidence" value="ECO:0007669"/>
    <property type="project" value="TreeGrafter"/>
</dbReference>
<dbReference type="SUPFAM" id="SSF53822">
    <property type="entry name" value="Periplasmic binding protein-like I"/>
    <property type="match status" value="1"/>
</dbReference>
<dbReference type="InterPro" id="IPR000843">
    <property type="entry name" value="HTH_LacI"/>
</dbReference>
<dbReference type="SUPFAM" id="SSF47413">
    <property type="entry name" value="lambda repressor-like DNA-binding domains"/>
    <property type="match status" value="1"/>
</dbReference>
<dbReference type="Pfam" id="PF13377">
    <property type="entry name" value="Peripla_BP_3"/>
    <property type="match status" value="1"/>
</dbReference>
<gene>
    <name evidence="5" type="ORF">JCM19231_5889</name>
</gene>
<dbReference type="InterPro" id="IPR010982">
    <property type="entry name" value="Lambda_DNA-bd_dom_sf"/>
</dbReference>
<reference evidence="5 6" key="2">
    <citation type="submission" date="2015-01" db="EMBL/GenBank/DDBJ databases">
        <authorList>
            <consortium name="NBRP consortium"/>
            <person name="Sawabe T."/>
            <person name="Meirelles P."/>
            <person name="Feng G."/>
            <person name="Sayaka M."/>
            <person name="Hattori M."/>
            <person name="Ohkuma M."/>
        </authorList>
    </citation>
    <scope>NUCLEOTIDE SEQUENCE [LARGE SCALE GENOMIC DNA]</scope>
    <source>
        <strain evidence="6">JCM 19231</strain>
    </source>
</reference>
<evidence type="ECO:0000313" key="5">
    <source>
        <dbReference type="EMBL" id="GAM57947.1"/>
    </source>
</evidence>
<dbReference type="CDD" id="cd06278">
    <property type="entry name" value="PBP1_LacI-like"/>
    <property type="match status" value="1"/>
</dbReference>
<dbReference type="EMBL" id="BBRZ01000069">
    <property type="protein sequence ID" value="GAM57947.1"/>
    <property type="molecule type" value="Genomic_DNA"/>
</dbReference>
<evidence type="ECO:0000256" key="3">
    <source>
        <dbReference type="ARBA" id="ARBA00023163"/>
    </source>
</evidence>
<dbReference type="Pfam" id="PF00356">
    <property type="entry name" value="LacI"/>
    <property type="match status" value="1"/>
</dbReference>
<evidence type="ECO:0000313" key="6">
    <source>
        <dbReference type="Proteomes" id="UP000031671"/>
    </source>
</evidence>
<dbReference type="InterPro" id="IPR028082">
    <property type="entry name" value="Peripla_BP_I"/>
</dbReference>
<dbReference type="SMART" id="SM00354">
    <property type="entry name" value="HTH_LACI"/>
    <property type="match status" value="1"/>
</dbReference>
<dbReference type="CDD" id="cd01392">
    <property type="entry name" value="HTH_LacI"/>
    <property type="match status" value="1"/>
</dbReference>
<sequence length="333" mass="36645">MEKRRKANSVDVAKLAGVSQASVSRAFSANGSISAAKKEKILAAAKQLGYVPNEMARALISSHSNCIAVIQPISHNPQFYSKLLLELLELLRAANQRVVLFNQDEKGVDDILPLIDQYQVDGVILASANIDAKLINQYVNRGIEFSFINRHVPNVYASSVCTDNKQAASDLVAYLAKQGHQRFACFTGDKSASTAIDRVTGYKETLNQLELSSLTIEYGEFTVESGYQQMLNYINTHEQMPDAIVCGNDEIAIGVMNALKEHTQLRVPEDIAITGFDDIDSASWPPYSLTTVKQPIKALCERAVSDLLHRIRNQDTNPITENLAGEMVVRNSA</sequence>